<organism evidence="1 2">
    <name type="scientific">Gluconobacter oxydans DSM 3504</name>
    <dbReference type="NCBI Taxonomy" id="1288313"/>
    <lineage>
        <taxon>Bacteria</taxon>
        <taxon>Pseudomonadati</taxon>
        <taxon>Pseudomonadota</taxon>
        <taxon>Alphaproteobacteria</taxon>
        <taxon>Acetobacterales</taxon>
        <taxon>Acetobacteraceae</taxon>
        <taxon>Gluconobacter</taxon>
    </lineage>
</organism>
<dbReference type="GeneID" id="56906241"/>
<protein>
    <submittedName>
        <fullName evidence="1">Uncharacterized protein</fullName>
    </submittedName>
</protein>
<name>A0A067Z4B9_GLUOY</name>
<sequence length="128" mass="14405">MSGNIDDLAALIREAEGGRERFLEKFAVFCEQAFPRQTTVSRRARGWLKRTVEIEGLSLRFETRVFELRREGAAVVAGIAHEVRGVVISRKQVPVRDWIVQLRQKMHEAGLAVSGEGQAAAELTDFRP</sequence>
<dbReference type="Proteomes" id="UP000031656">
    <property type="component" value="Chromosome"/>
</dbReference>
<proteinExistence type="predicted"/>
<dbReference type="EMBL" id="CP004373">
    <property type="protein sequence ID" value="AHK71891.1"/>
    <property type="molecule type" value="Genomic_DNA"/>
</dbReference>
<dbReference type="HOGENOM" id="CLU_1956498_0_0_5"/>
<gene>
    <name evidence="1" type="ORF">GLS_c20180</name>
</gene>
<dbReference type="AlphaFoldDB" id="A0A067Z4B9"/>
<evidence type="ECO:0000313" key="2">
    <source>
        <dbReference type="Proteomes" id="UP000031656"/>
    </source>
</evidence>
<dbReference type="KEGG" id="goy:GLS_c20180"/>
<accession>A0A067Z4B9</accession>
<dbReference type="RefSeq" id="WP_041112140.1">
    <property type="nucleotide sequence ID" value="NZ_CP004373.1"/>
</dbReference>
<reference evidence="1 2" key="1">
    <citation type="journal article" date="2015" name="Appl. Microbiol. Biotechnol.">
        <title>The consequence of an additional NADH dehydrogenase paralog on the growth of Gluconobacter oxydans DSM3504.</title>
        <authorList>
            <person name="Kostner D."/>
            <person name="Luchterhand B."/>
            <person name="Junker A."/>
            <person name="Volland S."/>
            <person name="Daniel R."/>
            <person name="Buchs J."/>
            <person name="Liebl W."/>
            <person name="Ehrenreich A."/>
        </authorList>
    </citation>
    <scope>NUCLEOTIDE SEQUENCE [LARGE SCALE GENOMIC DNA]</scope>
    <source>
        <strain evidence="1">DSM 3504</strain>
    </source>
</reference>
<evidence type="ECO:0000313" key="1">
    <source>
        <dbReference type="EMBL" id="AHK71891.1"/>
    </source>
</evidence>